<dbReference type="PANTHER" id="PTHR43818:SF11">
    <property type="entry name" value="BCDNA.GH03377"/>
    <property type="match status" value="1"/>
</dbReference>
<dbReference type="Pfam" id="PF22725">
    <property type="entry name" value="GFO_IDH_MocA_C3"/>
    <property type="match status" value="1"/>
</dbReference>
<dbReference type="InterPro" id="IPR036291">
    <property type="entry name" value="NAD(P)-bd_dom_sf"/>
</dbReference>
<keyword evidence="1" id="KW-0560">Oxidoreductase</keyword>
<dbReference type="InterPro" id="IPR000683">
    <property type="entry name" value="Gfo/Idh/MocA-like_OxRdtase_N"/>
</dbReference>
<dbReference type="InterPro" id="IPR050463">
    <property type="entry name" value="Gfo/Idh/MocA_oxidrdct_glycsds"/>
</dbReference>
<accession>A0A6B1DRE1</accession>
<sequence length="330" mass="36632">MDRMRVAQVGTRHGHAAGKLRAMLDSSEVEVVGVYEPDKEQRAAVASAAPWNGIEWFESMEGILADDSIALVSSEGANIESLDQTEALVDAGKHVWYDKPAGQNWEQWQRVVETARGQGTQLQMGYMFRYHEGFCQVADWVRSGFLGDVYGLRAHMSTNVGEEQRHRVGVHPGGMFYDLASHMLDQIVWMLGRPIETTSFFRNHTGIVPEFMDNTVGVFEFEKALVVIDIAAMEVRPPARRFEVYGTQGSATITEPFEPATNIRLCLAAAAGGYAEGEQNVPVNPQSRQSLYELELASLLGAIRGDHPPDRSLDHELLVQETLIRICGNL</sequence>
<dbReference type="GO" id="GO:0016491">
    <property type="term" value="F:oxidoreductase activity"/>
    <property type="evidence" value="ECO:0007669"/>
    <property type="project" value="UniProtKB-KW"/>
</dbReference>
<dbReference type="Gene3D" id="3.40.50.720">
    <property type="entry name" value="NAD(P)-binding Rossmann-like Domain"/>
    <property type="match status" value="1"/>
</dbReference>
<dbReference type="PANTHER" id="PTHR43818">
    <property type="entry name" value="BCDNA.GH03377"/>
    <property type="match status" value="1"/>
</dbReference>
<dbReference type="EMBL" id="VXPY01000015">
    <property type="protein sequence ID" value="MYD89272.1"/>
    <property type="molecule type" value="Genomic_DNA"/>
</dbReference>
<comment type="caution">
    <text evidence="4">The sequence shown here is derived from an EMBL/GenBank/DDBJ whole genome shotgun (WGS) entry which is preliminary data.</text>
</comment>
<evidence type="ECO:0000259" key="2">
    <source>
        <dbReference type="Pfam" id="PF01408"/>
    </source>
</evidence>
<organism evidence="4">
    <name type="scientific">Caldilineaceae bacterium SB0662_bin_9</name>
    <dbReference type="NCBI Taxonomy" id="2605258"/>
    <lineage>
        <taxon>Bacteria</taxon>
        <taxon>Bacillati</taxon>
        <taxon>Chloroflexota</taxon>
        <taxon>Caldilineae</taxon>
        <taxon>Caldilineales</taxon>
        <taxon>Caldilineaceae</taxon>
    </lineage>
</organism>
<protein>
    <submittedName>
        <fullName evidence="4">Gfo/Idh/MocA family oxidoreductase</fullName>
    </submittedName>
</protein>
<proteinExistence type="predicted"/>
<feature type="domain" description="GFO/IDH/MocA-like oxidoreductase" evidence="3">
    <location>
        <begin position="136"/>
        <end position="251"/>
    </location>
</feature>
<evidence type="ECO:0000313" key="4">
    <source>
        <dbReference type="EMBL" id="MYD89272.1"/>
    </source>
</evidence>
<gene>
    <name evidence="4" type="ORF">F4Y08_02880</name>
</gene>
<dbReference type="SUPFAM" id="SSF55347">
    <property type="entry name" value="Glyceraldehyde-3-phosphate dehydrogenase-like, C-terminal domain"/>
    <property type="match status" value="1"/>
</dbReference>
<evidence type="ECO:0000259" key="3">
    <source>
        <dbReference type="Pfam" id="PF22725"/>
    </source>
</evidence>
<dbReference type="InterPro" id="IPR055170">
    <property type="entry name" value="GFO_IDH_MocA-like_dom"/>
</dbReference>
<feature type="domain" description="Gfo/Idh/MocA-like oxidoreductase N-terminal" evidence="2">
    <location>
        <begin position="5"/>
        <end position="126"/>
    </location>
</feature>
<evidence type="ECO:0000256" key="1">
    <source>
        <dbReference type="ARBA" id="ARBA00023002"/>
    </source>
</evidence>
<reference evidence="4" key="1">
    <citation type="submission" date="2019-09" db="EMBL/GenBank/DDBJ databases">
        <title>Characterisation of the sponge microbiome using genome-centric metagenomics.</title>
        <authorList>
            <person name="Engelberts J.P."/>
            <person name="Robbins S.J."/>
            <person name="De Goeij J.M."/>
            <person name="Aranda M."/>
            <person name="Bell S.C."/>
            <person name="Webster N.S."/>
        </authorList>
    </citation>
    <scope>NUCLEOTIDE SEQUENCE</scope>
    <source>
        <strain evidence="4">SB0662_bin_9</strain>
    </source>
</reference>
<name>A0A6B1DRE1_9CHLR</name>
<dbReference type="SUPFAM" id="SSF51735">
    <property type="entry name" value="NAD(P)-binding Rossmann-fold domains"/>
    <property type="match status" value="1"/>
</dbReference>
<dbReference type="Gene3D" id="3.30.360.10">
    <property type="entry name" value="Dihydrodipicolinate Reductase, domain 2"/>
    <property type="match status" value="1"/>
</dbReference>
<dbReference type="Pfam" id="PF01408">
    <property type="entry name" value="GFO_IDH_MocA"/>
    <property type="match status" value="1"/>
</dbReference>
<dbReference type="AlphaFoldDB" id="A0A6B1DRE1"/>
<dbReference type="GO" id="GO:0000166">
    <property type="term" value="F:nucleotide binding"/>
    <property type="evidence" value="ECO:0007669"/>
    <property type="project" value="InterPro"/>
</dbReference>